<dbReference type="Proteomes" id="UP000190648">
    <property type="component" value="Unassembled WGS sequence"/>
</dbReference>
<organism evidence="1 2">
    <name type="scientific">Patagioenas fasciata monilis</name>
    <dbReference type="NCBI Taxonomy" id="372326"/>
    <lineage>
        <taxon>Eukaryota</taxon>
        <taxon>Metazoa</taxon>
        <taxon>Chordata</taxon>
        <taxon>Craniata</taxon>
        <taxon>Vertebrata</taxon>
        <taxon>Euteleostomi</taxon>
        <taxon>Archelosauria</taxon>
        <taxon>Archosauria</taxon>
        <taxon>Dinosauria</taxon>
        <taxon>Saurischia</taxon>
        <taxon>Theropoda</taxon>
        <taxon>Coelurosauria</taxon>
        <taxon>Aves</taxon>
        <taxon>Neognathae</taxon>
        <taxon>Neoaves</taxon>
        <taxon>Columbimorphae</taxon>
        <taxon>Columbiformes</taxon>
        <taxon>Columbidae</taxon>
        <taxon>Patagioenas</taxon>
    </lineage>
</organism>
<dbReference type="AlphaFoldDB" id="A0A1V4JDW9"/>
<evidence type="ECO:0000313" key="2">
    <source>
        <dbReference type="Proteomes" id="UP000190648"/>
    </source>
</evidence>
<evidence type="ECO:0000313" key="1">
    <source>
        <dbReference type="EMBL" id="OPJ70408.1"/>
    </source>
</evidence>
<gene>
    <name evidence="1" type="ORF">AV530_019557</name>
</gene>
<accession>A0A1V4JDW9</accession>
<keyword evidence="2" id="KW-1185">Reference proteome</keyword>
<protein>
    <submittedName>
        <fullName evidence="1">Uncharacterized protein</fullName>
    </submittedName>
</protein>
<name>A0A1V4JDW9_PATFA</name>
<sequence>MNHDVILSGSNEVSAGAACHLLRGSDFPWIYGLLLMLQQSLCFGQNIVSMATQWPTQGKGNCWSYFSSFFIKVLFKVLASRNFSQSLLLRPEQAQDVVGSKKWFFIPSSTVPGLRSLPCQP</sequence>
<dbReference type="EMBL" id="LSYS01007908">
    <property type="protein sequence ID" value="OPJ70408.1"/>
    <property type="molecule type" value="Genomic_DNA"/>
</dbReference>
<reference evidence="1 2" key="1">
    <citation type="submission" date="2016-02" db="EMBL/GenBank/DDBJ databases">
        <title>Band-tailed pigeon sequencing and assembly.</title>
        <authorList>
            <person name="Soares A.E."/>
            <person name="Novak B.J."/>
            <person name="Rice E.S."/>
            <person name="O'Connell B."/>
            <person name="Chang D."/>
            <person name="Weber S."/>
            <person name="Shapiro B."/>
        </authorList>
    </citation>
    <scope>NUCLEOTIDE SEQUENCE [LARGE SCALE GENOMIC DNA]</scope>
    <source>
        <strain evidence="1">BTP2013</strain>
        <tissue evidence="1">Blood</tissue>
    </source>
</reference>
<comment type="caution">
    <text evidence="1">The sequence shown here is derived from an EMBL/GenBank/DDBJ whole genome shotgun (WGS) entry which is preliminary data.</text>
</comment>
<proteinExistence type="predicted"/>